<reference evidence="6" key="2">
    <citation type="submission" date="2014-03" db="EMBL/GenBank/DDBJ databases">
        <authorList>
            <person name="Genoscope - CEA"/>
        </authorList>
    </citation>
    <scope>NUCLEOTIDE SEQUENCE</scope>
</reference>
<feature type="compositionally biased region" description="Polar residues" evidence="4">
    <location>
        <begin position="28"/>
        <end position="40"/>
    </location>
</feature>
<protein>
    <recommendedName>
        <fullName evidence="5">mRNA cap 0 methyltransferase domain-containing protein</fullName>
    </recommendedName>
</protein>
<evidence type="ECO:0000256" key="1">
    <source>
        <dbReference type="ARBA" id="ARBA00022603"/>
    </source>
</evidence>
<gene>
    <name evidence="6" type="ORF">GSONMT00022048001</name>
</gene>
<dbReference type="Gene3D" id="3.40.50.150">
    <property type="entry name" value="Vaccinia Virus protein VP39"/>
    <property type="match status" value="1"/>
</dbReference>
<dbReference type="STRING" id="8022.A0A060YCB4"/>
<dbReference type="Pfam" id="PF03291">
    <property type="entry name" value="mRNA_G-N7_MeTrfase"/>
    <property type="match status" value="1"/>
</dbReference>
<evidence type="ECO:0000256" key="4">
    <source>
        <dbReference type="SAM" id="MobiDB-lite"/>
    </source>
</evidence>
<keyword evidence="2" id="KW-0808">Transferase</keyword>
<keyword evidence="1" id="KW-0489">Methyltransferase</keyword>
<dbReference type="EMBL" id="FR907465">
    <property type="protein sequence ID" value="CDQ86750.1"/>
    <property type="molecule type" value="Genomic_DNA"/>
</dbReference>
<name>A0A060YCB4_ONCMY</name>
<reference evidence="6" key="1">
    <citation type="journal article" date="2014" name="Nat. Commun.">
        <title>The rainbow trout genome provides novel insights into evolution after whole-genome duplication in vertebrates.</title>
        <authorList>
            <person name="Berthelot C."/>
            <person name="Brunet F."/>
            <person name="Chalopin D."/>
            <person name="Juanchich A."/>
            <person name="Bernard M."/>
            <person name="Noel B."/>
            <person name="Bento P."/>
            <person name="Da Silva C."/>
            <person name="Labadie K."/>
            <person name="Alberti A."/>
            <person name="Aury J.M."/>
            <person name="Louis A."/>
            <person name="Dehais P."/>
            <person name="Bardou P."/>
            <person name="Montfort J."/>
            <person name="Klopp C."/>
            <person name="Cabau C."/>
            <person name="Gaspin C."/>
            <person name="Thorgaard G.H."/>
            <person name="Boussaha M."/>
            <person name="Quillet E."/>
            <person name="Guyomard R."/>
            <person name="Galiana D."/>
            <person name="Bobe J."/>
            <person name="Volff J.N."/>
            <person name="Genet C."/>
            <person name="Wincker P."/>
            <person name="Jaillon O."/>
            <person name="Roest Crollius H."/>
            <person name="Guiguen Y."/>
        </authorList>
    </citation>
    <scope>NUCLEOTIDE SEQUENCE [LARGE SCALE GENOMIC DNA]</scope>
</reference>
<feature type="region of interest" description="Disordered" evidence="4">
    <location>
        <begin position="28"/>
        <end position="51"/>
    </location>
</feature>
<evidence type="ECO:0000313" key="7">
    <source>
        <dbReference type="Proteomes" id="UP000193380"/>
    </source>
</evidence>
<accession>A0A060YCB4</accession>
<proteinExistence type="predicted"/>
<dbReference type="PaxDb" id="8022-A0A060YCB4"/>
<dbReference type="InterPro" id="IPR029063">
    <property type="entry name" value="SAM-dependent_MTases_sf"/>
</dbReference>
<sequence length="84" mass="9449">MSLFRTSAEKEVFLTSVTKDKSLHVSVSFPTDNKNKSSSDNLDDYDHAKEKADSPNVRLPLGTLSKSEWEATSIYLVFAFEKMS</sequence>
<evidence type="ECO:0000256" key="3">
    <source>
        <dbReference type="ARBA" id="ARBA00044712"/>
    </source>
</evidence>
<dbReference type="AlphaFoldDB" id="A0A060YCB4"/>
<dbReference type="InterPro" id="IPR004971">
    <property type="entry name" value="mRNA_G-N7_MeTrfase_dom"/>
</dbReference>
<evidence type="ECO:0000256" key="2">
    <source>
        <dbReference type="ARBA" id="ARBA00022679"/>
    </source>
</evidence>
<dbReference type="GO" id="GO:0004482">
    <property type="term" value="F:mRNA 5'-cap (guanine-N7-)-methyltransferase activity"/>
    <property type="evidence" value="ECO:0007669"/>
    <property type="project" value="UniProtKB-EC"/>
</dbReference>
<feature type="domain" description="MRNA cap 0 methyltransferase" evidence="5">
    <location>
        <begin position="51"/>
        <end position="82"/>
    </location>
</feature>
<evidence type="ECO:0000313" key="6">
    <source>
        <dbReference type="EMBL" id="CDQ86750.1"/>
    </source>
</evidence>
<dbReference type="Proteomes" id="UP000193380">
    <property type="component" value="Unassembled WGS sequence"/>
</dbReference>
<evidence type="ECO:0000259" key="5">
    <source>
        <dbReference type="Pfam" id="PF03291"/>
    </source>
</evidence>
<comment type="catalytic activity">
    <reaction evidence="3">
        <text>a 5'-end (5'-triphosphoguanosine)-ribonucleoside in mRNA + S-adenosyl-L-methionine = a 5'-end (N(7)-methyl 5'-triphosphoguanosine)-ribonucleoside in mRNA + S-adenosyl-L-homocysteine</text>
        <dbReference type="Rhea" id="RHEA:67008"/>
        <dbReference type="Rhea" id="RHEA-COMP:17166"/>
        <dbReference type="Rhea" id="RHEA-COMP:17167"/>
        <dbReference type="ChEBI" id="CHEBI:57856"/>
        <dbReference type="ChEBI" id="CHEBI:59789"/>
        <dbReference type="ChEBI" id="CHEBI:156461"/>
        <dbReference type="ChEBI" id="CHEBI:167617"/>
        <dbReference type="EC" id="2.1.1.56"/>
    </reaction>
</comment>
<organism evidence="6 7">
    <name type="scientific">Oncorhynchus mykiss</name>
    <name type="common">Rainbow trout</name>
    <name type="synonym">Salmo gairdneri</name>
    <dbReference type="NCBI Taxonomy" id="8022"/>
    <lineage>
        <taxon>Eukaryota</taxon>
        <taxon>Metazoa</taxon>
        <taxon>Chordata</taxon>
        <taxon>Craniata</taxon>
        <taxon>Vertebrata</taxon>
        <taxon>Euteleostomi</taxon>
        <taxon>Actinopterygii</taxon>
        <taxon>Neopterygii</taxon>
        <taxon>Teleostei</taxon>
        <taxon>Protacanthopterygii</taxon>
        <taxon>Salmoniformes</taxon>
        <taxon>Salmonidae</taxon>
        <taxon>Salmoninae</taxon>
        <taxon>Oncorhynchus</taxon>
    </lineage>
</organism>